<feature type="domain" description="Histidine kinase/HSP90-like ATPase" evidence="2">
    <location>
        <begin position="19"/>
        <end position="130"/>
    </location>
</feature>
<proteinExistence type="predicted"/>
<dbReference type="Proteomes" id="UP000644756">
    <property type="component" value="Unassembled WGS sequence"/>
</dbReference>
<dbReference type="Pfam" id="PF13581">
    <property type="entry name" value="HATPase_c_2"/>
    <property type="match status" value="1"/>
</dbReference>
<keyword evidence="4" id="KW-1185">Reference proteome</keyword>
<dbReference type="SUPFAM" id="SSF55874">
    <property type="entry name" value="ATPase domain of HSP90 chaperone/DNA topoisomerase II/histidine kinase"/>
    <property type="match status" value="1"/>
</dbReference>
<dbReference type="InterPro" id="IPR036890">
    <property type="entry name" value="HATPase_C_sf"/>
</dbReference>
<gene>
    <name evidence="3" type="ORF">GCM10010916_23350</name>
</gene>
<dbReference type="EMBL" id="BMGR01000007">
    <property type="protein sequence ID" value="GGG05654.1"/>
    <property type="molecule type" value="Genomic_DNA"/>
</dbReference>
<keyword evidence="1" id="KW-0723">Serine/threonine-protein kinase</keyword>
<accession>A0A917FVP3</accession>
<keyword evidence="1" id="KW-0418">Kinase</keyword>
<reference evidence="3" key="1">
    <citation type="journal article" date="2014" name="Int. J. Syst. Evol. Microbiol.">
        <title>Complete genome sequence of Corynebacterium casei LMG S-19264T (=DSM 44701T), isolated from a smear-ripened cheese.</title>
        <authorList>
            <consortium name="US DOE Joint Genome Institute (JGI-PGF)"/>
            <person name="Walter F."/>
            <person name="Albersmeier A."/>
            <person name="Kalinowski J."/>
            <person name="Ruckert C."/>
        </authorList>
    </citation>
    <scope>NUCLEOTIDE SEQUENCE</scope>
    <source>
        <strain evidence="3">CGMCC 1.12987</strain>
    </source>
</reference>
<dbReference type="PANTHER" id="PTHR35526:SF3">
    <property type="entry name" value="ANTI-SIGMA-F FACTOR RSBW"/>
    <property type="match status" value="1"/>
</dbReference>
<evidence type="ECO:0000313" key="3">
    <source>
        <dbReference type="EMBL" id="GGG05654.1"/>
    </source>
</evidence>
<organism evidence="3 4">
    <name type="scientific">Paenibacillus abyssi</name>
    <dbReference type="NCBI Taxonomy" id="1340531"/>
    <lineage>
        <taxon>Bacteria</taxon>
        <taxon>Bacillati</taxon>
        <taxon>Bacillota</taxon>
        <taxon>Bacilli</taxon>
        <taxon>Bacillales</taxon>
        <taxon>Paenibacillaceae</taxon>
        <taxon>Paenibacillus</taxon>
    </lineage>
</organism>
<dbReference type="GO" id="GO:0004674">
    <property type="term" value="F:protein serine/threonine kinase activity"/>
    <property type="evidence" value="ECO:0007669"/>
    <property type="project" value="UniProtKB-KW"/>
</dbReference>
<keyword evidence="1" id="KW-0808">Transferase</keyword>
<name>A0A917FVP3_9BACL</name>
<dbReference type="RefSeq" id="WP_188531248.1">
    <property type="nucleotide sequence ID" value="NZ_BMGR01000007.1"/>
</dbReference>
<dbReference type="CDD" id="cd16936">
    <property type="entry name" value="HATPase_RsbW-like"/>
    <property type="match status" value="1"/>
</dbReference>
<dbReference type="InterPro" id="IPR003594">
    <property type="entry name" value="HATPase_dom"/>
</dbReference>
<sequence length="139" mass="15919">MKEAIFEQQWVMPSAYGSEKAVMQKVKTAISRICPGEQRIEDMLTAIAEACLNAIEHGNLADFRLPVTLQLTIDGEKYKFRIIDHGSNMPVVQDELPLPDKWLEEHPRGWGLFLIRRLSDHAAFGSENGEVYLDIIFYR</sequence>
<comment type="caution">
    <text evidence="3">The sequence shown here is derived from an EMBL/GenBank/DDBJ whole genome shotgun (WGS) entry which is preliminary data.</text>
</comment>
<dbReference type="AlphaFoldDB" id="A0A917FVP3"/>
<evidence type="ECO:0000256" key="1">
    <source>
        <dbReference type="ARBA" id="ARBA00022527"/>
    </source>
</evidence>
<reference evidence="3" key="2">
    <citation type="submission" date="2020-09" db="EMBL/GenBank/DDBJ databases">
        <authorList>
            <person name="Sun Q."/>
            <person name="Zhou Y."/>
        </authorList>
    </citation>
    <scope>NUCLEOTIDE SEQUENCE</scope>
    <source>
        <strain evidence="3">CGMCC 1.12987</strain>
    </source>
</reference>
<protein>
    <submittedName>
        <fullName evidence="3">ATPase</fullName>
    </submittedName>
</protein>
<dbReference type="InterPro" id="IPR050267">
    <property type="entry name" value="Anti-sigma-factor_SerPK"/>
</dbReference>
<evidence type="ECO:0000259" key="2">
    <source>
        <dbReference type="Pfam" id="PF13581"/>
    </source>
</evidence>
<dbReference type="Gene3D" id="3.30.565.10">
    <property type="entry name" value="Histidine kinase-like ATPase, C-terminal domain"/>
    <property type="match status" value="1"/>
</dbReference>
<evidence type="ECO:0000313" key="4">
    <source>
        <dbReference type="Proteomes" id="UP000644756"/>
    </source>
</evidence>
<dbReference type="PANTHER" id="PTHR35526">
    <property type="entry name" value="ANTI-SIGMA-F FACTOR RSBW-RELATED"/>
    <property type="match status" value="1"/>
</dbReference>